<name>A0A140G6A0_9CAUD</name>
<dbReference type="Proteomes" id="UP000201386">
    <property type="component" value="Segment"/>
</dbReference>
<evidence type="ECO:0000313" key="1">
    <source>
        <dbReference type="EMBL" id="AMM44185.1"/>
    </source>
</evidence>
<dbReference type="KEGG" id="vg:29124727"/>
<dbReference type="RefSeq" id="YP_009301272.1">
    <property type="nucleotide sequence ID" value="NC_031231.1"/>
</dbReference>
<evidence type="ECO:0000313" key="2">
    <source>
        <dbReference type="Proteomes" id="UP000201386"/>
    </source>
</evidence>
<organism evidence="1 2">
    <name type="scientific">Arthrobacter phage KellEzio</name>
    <dbReference type="NCBI Taxonomy" id="1796995"/>
    <lineage>
        <taxon>Viruses</taxon>
        <taxon>Duplodnaviria</taxon>
        <taxon>Heunggongvirae</taxon>
        <taxon>Uroviricota</taxon>
        <taxon>Caudoviricetes</taxon>
        <taxon>Kelleziovirus</taxon>
        <taxon>Kelleziovirus kellezzio</taxon>
    </lineage>
</organism>
<proteinExistence type="predicted"/>
<sequence>MQVQSLSDTLAQIEDGIQSAMEDIFTAHVHDVGLLVTEAHGKGRRKTDATAKVLAVRAQRAVAETAPLYEQLSADTVREGIRSIGEELELCESTLALKYRGLTTEAMDAVSGFATTIEEVGKAQYLVQSLKVVPWFEERVTSELISSRNESLETAMLRLISVSPLNVPDHRGRGLWWKLFEHCNRITRETQFATLNATRSQVMQAFNDLGEKR</sequence>
<protein>
    <submittedName>
        <fullName evidence="1">Uncharacterized protein</fullName>
    </submittedName>
</protein>
<reference evidence="1 2" key="1">
    <citation type="submission" date="2016-02" db="EMBL/GenBank/DDBJ databases">
        <authorList>
            <person name="Lynch K.C."/>
            <person name="Doan M."/>
            <person name="Paisley J.T."/>
            <person name="Allen K.G."/>
            <person name="Gaffney B.L."/>
            <person name="Rinehart C.A."/>
            <person name="King R.A."/>
            <person name="Staples A."/>
            <person name="Bowman C.A."/>
            <person name="Russell D.A."/>
            <person name="Pope W.H."/>
            <person name="Jacobs-Sera D."/>
            <person name="Hendrix R.W."/>
            <person name="Hatfull G.F."/>
        </authorList>
    </citation>
    <scope>NUCLEOTIDE SEQUENCE [LARGE SCALE GENOMIC DNA]</scope>
</reference>
<accession>A0A140G6A0</accession>
<dbReference type="GeneID" id="29124727"/>
<keyword evidence="2" id="KW-1185">Reference proteome</keyword>
<gene>
    <name evidence="1" type="primary">15</name>
    <name evidence="1" type="ORF">KELLEZIO_15</name>
</gene>
<dbReference type="EMBL" id="KU647626">
    <property type="protein sequence ID" value="AMM44185.1"/>
    <property type="molecule type" value="Genomic_DNA"/>
</dbReference>